<protein>
    <submittedName>
        <fullName evidence="1">Uncharacterized protein</fullName>
    </submittedName>
</protein>
<dbReference type="EMBL" id="GGEC01086993">
    <property type="protein sequence ID" value="MBX67477.1"/>
    <property type="molecule type" value="Transcribed_RNA"/>
</dbReference>
<reference evidence="1" key="1">
    <citation type="submission" date="2018-02" db="EMBL/GenBank/DDBJ databases">
        <title>Rhizophora mucronata_Transcriptome.</title>
        <authorList>
            <person name="Meera S.P."/>
            <person name="Sreeshan A."/>
            <person name="Augustine A."/>
        </authorList>
    </citation>
    <scope>NUCLEOTIDE SEQUENCE</scope>
    <source>
        <tissue evidence="1">Leaf</tissue>
    </source>
</reference>
<proteinExistence type="predicted"/>
<sequence>MCTYSLIHLFKQV</sequence>
<organism evidence="1">
    <name type="scientific">Rhizophora mucronata</name>
    <name type="common">Asiatic mangrove</name>
    <dbReference type="NCBI Taxonomy" id="61149"/>
    <lineage>
        <taxon>Eukaryota</taxon>
        <taxon>Viridiplantae</taxon>
        <taxon>Streptophyta</taxon>
        <taxon>Embryophyta</taxon>
        <taxon>Tracheophyta</taxon>
        <taxon>Spermatophyta</taxon>
        <taxon>Magnoliopsida</taxon>
        <taxon>eudicotyledons</taxon>
        <taxon>Gunneridae</taxon>
        <taxon>Pentapetalae</taxon>
        <taxon>rosids</taxon>
        <taxon>fabids</taxon>
        <taxon>Malpighiales</taxon>
        <taxon>Rhizophoraceae</taxon>
        <taxon>Rhizophora</taxon>
    </lineage>
</organism>
<name>A0A2P2QKQ4_RHIMU</name>
<accession>A0A2P2QKQ4</accession>
<evidence type="ECO:0000313" key="1">
    <source>
        <dbReference type="EMBL" id="MBX67477.1"/>
    </source>
</evidence>